<gene>
    <name evidence="9" type="primary">Acey_s0072.g642</name>
    <name evidence="9" type="synonym">Acey-Y39A1A.14</name>
    <name evidence="9" type="ORF">Y032_0072g642</name>
</gene>
<evidence type="ECO:0000256" key="4">
    <source>
        <dbReference type="ARBA" id="ARBA00022603"/>
    </source>
</evidence>
<dbReference type="Gene3D" id="3.40.1280.10">
    <property type="match status" value="1"/>
</dbReference>
<keyword evidence="2" id="KW-0690">Ribosome biogenesis</keyword>
<keyword evidence="3" id="KW-0698">rRNA processing</keyword>
<evidence type="ECO:0008006" key="11">
    <source>
        <dbReference type="Google" id="ProtNLM"/>
    </source>
</evidence>
<evidence type="ECO:0000256" key="1">
    <source>
        <dbReference type="ARBA" id="ARBA00008115"/>
    </source>
</evidence>
<reference evidence="10" key="1">
    <citation type="journal article" date="2015" name="Nat. Genet.">
        <title>The genome and transcriptome of the zoonotic hookworm Ancylostoma ceylanicum identify infection-specific gene families.</title>
        <authorList>
            <person name="Schwarz E.M."/>
            <person name="Hu Y."/>
            <person name="Antoshechkin I."/>
            <person name="Miller M.M."/>
            <person name="Sternberg P.W."/>
            <person name="Aroian R.V."/>
        </authorList>
    </citation>
    <scope>NUCLEOTIDE SEQUENCE</scope>
    <source>
        <strain evidence="10">HY135</strain>
    </source>
</reference>
<evidence type="ECO:0000256" key="2">
    <source>
        <dbReference type="ARBA" id="ARBA00022517"/>
    </source>
</evidence>
<dbReference type="GO" id="GO:0019843">
    <property type="term" value="F:rRNA binding"/>
    <property type="evidence" value="ECO:0007669"/>
    <property type="project" value="UniProtKB-KW"/>
</dbReference>
<comment type="caution">
    <text evidence="9">The sequence shown here is derived from an EMBL/GenBank/DDBJ whole genome shotgun (WGS) entry which is preliminary data.</text>
</comment>
<dbReference type="GO" id="GO:0070475">
    <property type="term" value="P:rRNA base methylation"/>
    <property type="evidence" value="ECO:0007669"/>
    <property type="project" value="InterPro"/>
</dbReference>
<evidence type="ECO:0000313" key="10">
    <source>
        <dbReference type="Proteomes" id="UP000024635"/>
    </source>
</evidence>
<evidence type="ECO:0000256" key="6">
    <source>
        <dbReference type="ARBA" id="ARBA00022691"/>
    </source>
</evidence>
<accession>A0A016TVE1</accession>
<dbReference type="AlphaFoldDB" id="A0A016TVE1"/>
<name>A0A016TVE1_9BILA</name>
<dbReference type="PANTHER" id="PTHR12636:SF5">
    <property type="entry name" value="RIBOSOMAL RNA SMALL SUBUNIT METHYLTRANSFERASE NEP1"/>
    <property type="match status" value="1"/>
</dbReference>
<dbReference type="Proteomes" id="UP000024635">
    <property type="component" value="Unassembled WGS sequence"/>
</dbReference>
<evidence type="ECO:0000256" key="8">
    <source>
        <dbReference type="ARBA" id="ARBA00022884"/>
    </source>
</evidence>
<comment type="similarity">
    <text evidence="1">Belongs to the class IV-like SAM-binding methyltransferase superfamily. RNA methyltransferase NEP1 family.</text>
</comment>
<dbReference type="InterPro" id="IPR029026">
    <property type="entry name" value="tRNA_m1G_MTases_N"/>
</dbReference>
<organism evidence="9 10">
    <name type="scientific">Ancylostoma ceylanicum</name>
    <dbReference type="NCBI Taxonomy" id="53326"/>
    <lineage>
        <taxon>Eukaryota</taxon>
        <taxon>Metazoa</taxon>
        <taxon>Ecdysozoa</taxon>
        <taxon>Nematoda</taxon>
        <taxon>Chromadorea</taxon>
        <taxon>Rhabditida</taxon>
        <taxon>Rhabditina</taxon>
        <taxon>Rhabditomorpha</taxon>
        <taxon>Strongyloidea</taxon>
        <taxon>Ancylostomatidae</taxon>
        <taxon>Ancylostomatinae</taxon>
        <taxon>Ancylostoma</taxon>
    </lineage>
</organism>
<keyword evidence="10" id="KW-1185">Reference proteome</keyword>
<evidence type="ECO:0000256" key="7">
    <source>
        <dbReference type="ARBA" id="ARBA00022730"/>
    </source>
</evidence>
<dbReference type="GO" id="GO:0070037">
    <property type="term" value="F:rRNA (pseudouridine) methyltransferase activity"/>
    <property type="evidence" value="ECO:0007669"/>
    <property type="project" value="InterPro"/>
</dbReference>
<keyword evidence="7" id="KW-0699">rRNA-binding</keyword>
<keyword evidence="6" id="KW-0949">S-adenosyl-L-methionine</keyword>
<dbReference type="PANTHER" id="PTHR12636">
    <property type="entry name" value="NEP1/MRA1"/>
    <property type="match status" value="1"/>
</dbReference>
<dbReference type="OrthoDB" id="269804at2759"/>
<protein>
    <recommendedName>
        <fullName evidence="11">Nep1 ribosome biogenesis protein</fullName>
    </recommendedName>
</protein>
<keyword evidence="4" id="KW-0489">Methyltransferase</keyword>
<evidence type="ECO:0000313" key="9">
    <source>
        <dbReference type="EMBL" id="EYC06999.1"/>
    </source>
</evidence>
<evidence type="ECO:0000256" key="5">
    <source>
        <dbReference type="ARBA" id="ARBA00022679"/>
    </source>
</evidence>
<proteinExistence type="inferred from homology"/>
<dbReference type="SUPFAM" id="SSF75217">
    <property type="entry name" value="alpha/beta knot"/>
    <property type="match status" value="1"/>
</dbReference>
<keyword evidence="5" id="KW-0808">Transferase</keyword>
<keyword evidence="8" id="KW-0694">RNA-binding</keyword>
<dbReference type="EMBL" id="JARK01001408">
    <property type="protein sequence ID" value="EYC06999.1"/>
    <property type="molecule type" value="Genomic_DNA"/>
</dbReference>
<dbReference type="InterPro" id="IPR005304">
    <property type="entry name" value="Rbsml_bgen_MeTrfase_EMG1/NEP1"/>
</dbReference>
<dbReference type="Pfam" id="PF03587">
    <property type="entry name" value="EMG1"/>
    <property type="match status" value="1"/>
</dbReference>
<dbReference type="InterPro" id="IPR029028">
    <property type="entry name" value="Alpha/beta_knot_MTases"/>
</dbReference>
<dbReference type="GO" id="GO:0032040">
    <property type="term" value="C:small-subunit processome"/>
    <property type="evidence" value="ECO:0007669"/>
    <property type="project" value="TreeGrafter"/>
</dbReference>
<sequence>MRLSDARIHLQKIFYEDRSTRHEILNDKNASRKRVRLSCDCDPTGPYSSPYSRTRVIKNPVSNYLPVGSRKMLMSFNTEELILPNKLVSSKEEAPLVVVIGGIARGKIVTDYTDQDVKISNYPLSAALTCAKVTSGIEEVWGIV</sequence>
<evidence type="ECO:0000256" key="3">
    <source>
        <dbReference type="ARBA" id="ARBA00022552"/>
    </source>
</evidence>